<feature type="compositionally biased region" description="Low complexity" evidence="5">
    <location>
        <begin position="160"/>
        <end position="175"/>
    </location>
</feature>
<feature type="region of interest" description="Disordered" evidence="5">
    <location>
        <begin position="1"/>
        <end position="20"/>
    </location>
</feature>
<dbReference type="GeneID" id="9051021"/>
<dbReference type="OrthoDB" id="444203at2759"/>
<feature type="compositionally biased region" description="Basic and acidic residues" evidence="5">
    <location>
        <begin position="403"/>
        <end position="412"/>
    </location>
</feature>
<dbReference type="InterPro" id="IPR001487">
    <property type="entry name" value="Bromodomain"/>
</dbReference>
<dbReference type="PROSITE" id="PS51525">
    <property type="entry name" value="NET"/>
    <property type="match status" value="1"/>
</dbReference>
<feature type="region of interest" description="Disordered" evidence="5">
    <location>
        <begin position="455"/>
        <end position="484"/>
    </location>
</feature>
<dbReference type="CDD" id="cd04369">
    <property type="entry name" value="Bromodomain"/>
    <property type="match status" value="1"/>
</dbReference>
<name>C5K4D3_PERM5</name>
<gene>
    <name evidence="7" type="ORF">Pmar_PMAR004289</name>
</gene>
<dbReference type="AlphaFoldDB" id="C5K4D3"/>
<dbReference type="RefSeq" id="XP_002788830.1">
    <property type="nucleotide sequence ID" value="XM_002788784.1"/>
</dbReference>
<keyword evidence="8" id="KW-1185">Reference proteome</keyword>
<protein>
    <recommendedName>
        <fullName evidence="6">NET domain-containing protein</fullName>
    </recommendedName>
</protein>
<dbReference type="Gene3D" id="1.20.1270.220">
    <property type="match status" value="1"/>
</dbReference>
<dbReference type="OMA" id="IMMPRGA"/>
<evidence type="ECO:0000256" key="2">
    <source>
        <dbReference type="ARBA" id="ARBA00023117"/>
    </source>
</evidence>
<evidence type="ECO:0000313" key="7">
    <source>
        <dbReference type="EMBL" id="EER20626.1"/>
    </source>
</evidence>
<feature type="region of interest" description="Disordered" evidence="5">
    <location>
        <begin position="119"/>
        <end position="200"/>
    </location>
</feature>
<dbReference type="Proteomes" id="UP000007800">
    <property type="component" value="Unassembled WGS sequence"/>
</dbReference>
<organism evidence="8">
    <name type="scientific">Perkinsus marinus (strain ATCC 50983 / TXsc)</name>
    <dbReference type="NCBI Taxonomy" id="423536"/>
    <lineage>
        <taxon>Eukaryota</taxon>
        <taxon>Sar</taxon>
        <taxon>Alveolata</taxon>
        <taxon>Perkinsozoa</taxon>
        <taxon>Perkinsea</taxon>
        <taxon>Perkinsida</taxon>
        <taxon>Perkinsidae</taxon>
        <taxon>Perkinsus</taxon>
    </lineage>
</organism>
<dbReference type="InterPro" id="IPR036427">
    <property type="entry name" value="Bromodomain-like_sf"/>
</dbReference>
<evidence type="ECO:0000256" key="3">
    <source>
        <dbReference type="ARBA" id="ARBA00023163"/>
    </source>
</evidence>
<dbReference type="PANTHER" id="PTHR45926">
    <property type="entry name" value="OSJNBA0053K19.4 PROTEIN"/>
    <property type="match status" value="1"/>
</dbReference>
<feature type="compositionally biased region" description="Polar residues" evidence="5">
    <location>
        <begin position="181"/>
        <end position="200"/>
    </location>
</feature>
<dbReference type="EMBL" id="GG670491">
    <property type="protein sequence ID" value="EER20626.1"/>
    <property type="molecule type" value="Genomic_DNA"/>
</dbReference>
<feature type="coiled-coil region" evidence="4">
    <location>
        <begin position="546"/>
        <end position="584"/>
    </location>
</feature>
<keyword evidence="4" id="KW-0175">Coiled coil</keyword>
<dbReference type="SUPFAM" id="SSF47370">
    <property type="entry name" value="Bromodomain"/>
    <property type="match status" value="1"/>
</dbReference>
<evidence type="ECO:0000256" key="5">
    <source>
        <dbReference type="SAM" id="MobiDB-lite"/>
    </source>
</evidence>
<dbReference type="Pfam" id="PF17035">
    <property type="entry name" value="BET"/>
    <property type="match status" value="1"/>
</dbReference>
<dbReference type="SMART" id="SM00297">
    <property type="entry name" value="BROMO"/>
    <property type="match status" value="1"/>
</dbReference>
<evidence type="ECO:0000256" key="4">
    <source>
        <dbReference type="SAM" id="Coils"/>
    </source>
</evidence>
<keyword evidence="2" id="KW-0103">Bromodomain</keyword>
<keyword evidence="1" id="KW-0805">Transcription regulation</keyword>
<keyword evidence="3" id="KW-0804">Transcription</keyword>
<dbReference type="InterPro" id="IPR038336">
    <property type="entry name" value="NET_sf"/>
</dbReference>
<dbReference type="InParanoid" id="C5K4D3"/>
<feature type="domain" description="NET" evidence="6">
    <location>
        <begin position="477"/>
        <end position="561"/>
    </location>
</feature>
<dbReference type="Gene3D" id="1.20.920.10">
    <property type="entry name" value="Bromodomain-like"/>
    <property type="match status" value="1"/>
</dbReference>
<reference evidence="7 8" key="1">
    <citation type="submission" date="2008-07" db="EMBL/GenBank/DDBJ databases">
        <authorList>
            <person name="El-Sayed N."/>
            <person name="Caler E."/>
            <person name="Inman J."/>
            <person name="Amedeo P."/>
            <person name="Hass B."/>
            <person name="Wortman J."/>
        </authorList>
    </citation>
    <scope>NUCLEOTIDE SEQUENCE [LARGE SCALE GENOMIC DNA]</scope>
    <source>
        <strain evidence="8">ATCC 50983 / TXsc</strain>
    </source>
</reference>
<proteinExistence type="predicted"/>
<accession>C5K4D3</accession>
<sequence length="619" mass="66702">MSNITTPEATSPVAETGVPEVDLKPAFPAVGEGAASVKPEKAAEPEPVVSSVTRAAVSLDPSVNREPVGHTFRGELFLSIPELGSVREALEGSGFAIEEVKTPPASPRAELSFAAAVSARRRTRESTVAARSSSTVDGASEKSPTMRMGTLGKRKRGEGASSPSDSASSSMKMSSVDGQRVGQSPSMRRTPTTKKSSAPVNVSAAPIVASGSPILMSGKDPGARIMMPRGAVSRIGDDGAHFQSVFLGVLNTIEADKGFSGADSIAYWFSHPVLPRQIEGVSFSACQLPIDLGHVRRMVEEGKYKTHLELERDLRRLVRFALGNYPKDSQPFKAAERLNKLCTELMFDASYRIENAEYVEAQYPVIEEPVKEVTPASSAHRHQSSGGGKAGGHKGSKQPMANKGKDKEGSKEARKKSKSSVGGGGSKATESELTAQIEQLQDKISELTQFVSNLSETPRASGSGSVTKESSVRGGSVGGTRGPALPLTAEEKVKLEEDMNQLTPEDLCQVVDKKLRNCPGVVLDPVTGILQELDVDMMTPRDQRNLKRYVARLLNLRNQKVKENEERAREIVAQQRALAQLQEAQRRRRANSTSEAPLVVITVMIIHFHHLHEALQYIQ</sequence>
<evidence type="ECO:0000313" key="8">
    <source>
        <dbReference type="Proteomes" id="UP000007800"/>
    </source>
</evidence>
<feature type="region of interest" description="Disordered" evidence="5">
    <location>
        <begin position="371"/>
        <end position="431"/>
    </location>
</feature>
<dbReference type="InterPro" id="IPR027353">
    <property type="entry name" value="NET_dom"/>
</dbReference>
<dbReference type="Pfam" id="PF00439">
    <property type="entry name" value="Bromodomain"/>
    <property type="match status" value="1"/>
</dbReference>
<evidence type="ECO:0000256" key="1">
    <source>
        <dbReference type="ARBA" id="ARBA00023015"/>
    </source>
</evidence>
<feature type="compositionally biased region" description="Polar residues" evidence="5">
    <location>
        <begin position="455"/>
        <end position="469"/>
    </location>
</feature>
<evidence type="ECO:0000259" key="6">
    <source>
        <dbReference type="PROSITE" id="PS51525"/>
    </source>
</evidence>